<dbReference type="AlphaFoldDB" id="A0A2K3CVP1"/>
<dbReference type="Gramene" id="PNW72353">
    <property type="protein sequence ID" value="PNW72353"/>
    <property type="gene ID" value="CHLRE_16g671650v5"/>
</dbReference>
<dbReference type="EMBL" id="CM008977">
    <property type="protein sequence ID" value="PNW72352.1"/>
    <property type="molecule type" value="Genomic_DNA"/>
</dbReference>
<dbReference type="OrthoDB" id="530681at2759"/>
<organism evidence="1 2">
    <name type="scientific">Chlamydomonas reinhardtii</name>
    <name type="common">Chlamydomonas smithii</name>
    <dbReference type="NCBI Taxonomy" id="3055"/>
    <lineage>
        <taxon>Eukaryota</taxon>
        <taxon>Viridiplantae</taxon>
        <taxon>Chlorophyta</taxon>
        <taxon>core chlorophytes</taxon>
        <taxon>Chlorophyceae</taxon>
        <taxon>CS clade</taxon>
        <taxon>Chlamydomonadales</taxon>
        <taxon>Chlamydomonadaceae</taxon>
        <taxon>Chlamydomonas</taxon>
    </lineage>
</organism>
<dbReference type="KEGG" id="cre:CHLRE_16g671650v5"/>
<dbReference type="Proteomes" id="UP000006906">
    <property type="component" value="Chromosome 16"/>
</dbReference>
<reference evidence="1 2" key="1">
    <citation type="journal article" date="2007" name="Science">
        <title>The Chlamydomonas genome reveals the evolution of key animal and plant functions.</title>
        <authorList>
            <person name="Merchant S.S."/>
            <person name="Prochnik S.E."/>
            <person name="Vallon O."/>
            <person name="Harris E.H."/>
            <person name="Karpowicz S.J."/>
            <person name="Witman G.B."/>
            <person name="Terry A."/>
            <person name="Salamov A."/>
            <person name="Fritz-Laylin L.K."/>
            <person name="Marechal-Drouard L."/>
            <person name="Marshall W.F."/>
            <person name="Qu L.H."/>
            <person name="Nelson D.R."/>
            <person name="Sanderfoot A.A."/>
            <person name="Spalding M.H."/>
            <person name="Kapitonov V.V."/>
            <person name="Ren Q."/>
            <person name="Ferris P."/>
            <person name="Lindquist E."/>
            <person name="Shapiro H."/>
            <person name="Lucas S.M."/>
            <person name="Grimwood J."/>
            <person name="Schmutz J."/>
            <person name="Cardol P."/>
            <person name="Cerutti H."/>
            <person name="Chanfreau G."/>
            <person name="Chen C.L."/>
            <person name="Cognat V."/>
            <person name="Croft M.T."/>
            <person name="Dent R."/>
            <person name="Dutcher S."/>
            <person name="Fernandez E."/>
            <person name="Fukuzawa H."/>
            <person name="Gonzalez-Ballester D."/>
            <person name="Gonzalez-Halphen D."/>
            <person name="Hallmann A."/>
            <person name="Hanikenne M."/>
            <person name="Hippler M."/>
            <person name="Inwood W."/>
            <person name="Jabbari K."/>
            <person name="Kalanon M."/>
            <person name="Kuras R."/>
            <person name="Lefebvre P.A."/>
            <person name="Lemaire S.D."/>
            <person name="Lobanov A.V."/>
            <person name="Lohr M."/>
            <person name="Manuell A."/>
            <person name="Meier I."/>
            <person name="Mets L."/>
            <person name="Mittag M."/>
            <person name="Mittelmeier T."/>
            <person name="Moroney J.V."/>
            <person name="Moseley J."/>
            <person name="Napoli C."/>
            <person name="Nedelcu A.M."/>
            <person name="Niyogi K."/>
            <person name="Novoselov S.V."/>
            <person name="Paulsen I.T."/>
            <person name="Pazour G."/>
            <person name="Purton S."/>
            <person name="Ral J.P."/>
            <person name="Riano-Pachon D.M."/>
            <person name="Riekhof W."/>
            <person name="Rymarquis L."/>
            <person name="Schroda M."/>
            <person name="Stern D."/>
            <person name="Umen J."/>
            <person name="Willows R."/>
            <person name="Wilson N."/>
            <person name="Zimmer S.L."/>
            <person name="Allmer J."/>
            <person name="Balk J."/>
            <person name="Bisova K."/>
            <person name="Chen C.J."/>
            <person name="Elias M."/>
            <person name="Gendler K."/>
            <person name="Hauser C."/>
            <person name="Lamb M.R."/>
            <person name="Ledford H."/>
            <person name="Long J.C."/>
            <person name="Minagawa J."/>
            <person name="Page M.D."/>
            <person name="Pan J."/>
            <person name="Pootakham W."/>
            <person name="Roje S."/>
            <person name="Rose A."/>
            <person name="Stahlberg E."/>
            <person name="Terauchi A.M."/>
            <person name="Yang P."/>
            <person name="Ball S."/>
            <person name="Bowler C."/>
            <person name="Dieckmann C.L."/>
            <person name="Gladyshev V.N."/>
            <person name="Green P."/>
            <person name="Jorgensen R."/>
            <person name="Mayfield S."/>
            <person name="Mueller-Roeber B."/>
            <person name="Rajamani S."/>
            <person name="Sayre R.T."/>
            <person name="Brokstein P."/>
            <person name="Dubchak I."/>
            <person name="Goodstein D."/>
            <person name="Hornick L."/>
            <person name="Huang Y.W."/>
            <person name="Jhaveri J."/>
            <person name="Luo Y."/>
            <person name="Martinez D."/>
            <person name="Ngau W.C."/>
            <person name="Otillar B."/>
            <person name="Poliakov A."/>
            <person name="Porter A."/>
            <person name="Szajkowski L."/>
            <person name="Werner G."/>
            <person name="Zhou K."/>
            <person name="Grigoriev I.V."/>
            <person name="Rokhsar D.S."/>
            <person name="Grossman A.R."/>
        </authorList>
    </citation>
    <scope>NUCLEOTIDE SEQUENCE [LARGE SCALE GENOMIC DNA]</scope>
    <source>
        <strain evidence="2">CC-503</strain>
        <strain evidence="1">CC-503 cw92 mt+</strain>
    </source>
</reference>
<dbReference type="RefSeq" id="XP_001695797.2">
    <property type="nucleotide sequence ID" value="XM_001695745.2"/>
</dbReference>
<keyword evidence="2" id="KW-1185">Reference proteome</keyword>
<protein>
    <submittedName>
        <fullName evidence="1">Uncharacterized protein</fullName>
    </submittedName>
</protein>
<proteinExistence type="predicted"/>
<reference evidence="1" key="2">
    <citation type="submission" date="2017-07" db="EMBL/GenBank/DDBJ databases">
        <title>WGS assembly of Chlamydomonas reinhardtii.</title>
        <authorList>
            <consortium name="Chlamydomonas Annotation Team"/>
            <consortium name="JGI Annotation Team"/>
            <person name="Merchant S.S."/>
            <person name="Prochnik S.E."/>
            <person name="Vallon O."/>
            <person name="Harris E.H."/>
            <person name="Karpowicz S.J."/>
            <person name="Witman G.B."/>
            <person name="Terry A."/>
            <person name="Salamov A."/>
            <person name="Fritz-Laylin L.K."/>
            <person name="Marechal-Drouard L."/>
            <person name="Marshall W.F."/>
            <person name="Qu L.H."/>
            <person name="Nelson D.R."/>
            <person name="Sanderfoot A.A."/>
            <person name="Spalding M.H."/>
            <person name="Kapitonov V.V."/>
            <person name="Ren Q."/>
            <person name="Ferris P."/>
            <person name="Lindquist E."/>
            <person name="Shapiro H."/>
            <person name="Lucas S.M."/>
            <person name="Grimwood J."/>
            <person name="Schmutz J."/>
            <person name="Grigoriev I.V."/>
            <person name="Rokhsar D.S."/>
        </authorList>
    </citation>
    <scope>NUCLEOTIDE SEQUENCE</scope>
    <source>
        <strain evidence="1">CC-503 cw92 mt+</strain>
    </source>
</reference>
<name>A0A2K3CVP1_CHLRE</name>
<sequence length="139" mass="15244">MFDSRLQRLRPAARKAVAAFLATAGDQDPLLVLEWQDNLDLWPQYVGGVRTEVLNALTALGGLRCPEDPNHAVSFRTTAALLHAMTEMRQHHSDFVGISAAMAAAFGRPERPAVARSVIIHKVNGRAEVVPQSTQFFVL</sequence>
<dbReference type="EMBL" id="CM008977">
    <property type="protein sequence ID" value="PNW72353.1"/>
    <property type="molecule type" value="Genomic_DNA"/>
</dbReference>
<evidence type="ECO:0000313" key="1">
    <source>
        <dbReference type="EMBL" id="PNW72353.1"/>
    </source>
</evidence>
<dbReference type="Gramene" id="PNW72352">
    <property type="protein sequence ID" value="PNW72352"/>
    <property type="gene ID" value="CHLRE_16g671650v5"/>
</dbReference>
<accession>A0A2K3CVP1</accession>
<dbReference type="ExpressionAtlas" id="A0A2K3CVP1">
    <property type="expression patterns" value="baseline"/>
</dbReference>
<dbReference type="GeneID" id="5721390"/>
<dbReference type="RefSeq" id="XP_042916173.1">
    <property type="nucleotide sequence ID" value="XM_043071173.1"/>
</dbReference>
<dbReference type="PaxDb" id="3055-EDP01134"/>
<evidence type="ECO:0000313" key="2">
    <source>
        <dbReference type="Proteomes" id="UP000006906"/>
    </source>
</evidence>
<gene>
    <name evidence="1" type="ORF">CHLRE_16g671650v5</name>
</gene>